<comment type="caution">
    <text evidence="2">The sequence shown here is derived from an EMBL/GenBank/DDBJ whole genome shotgun (WGS) entry which is preliminary data.</text>
</comment>
<feature type="non-terminal residue" evidence="2">
    <location>
        <position position="1"/>
    </location>
</feature>
<keyword evidence="1" id="KW-0472">Membrane</keyword>
<dbReference type="AlphaFoldDB" id="A0A812P5J6"/>
<dbReference type="EMBL" id="CAJNIZ010012772">
    <property type="protein sequence ID" value="CAE7338015.1"/>
    <property type="molecule type" value="Genomic_DNA"/>
</dbReference>
<dbReference type="OrthoDB" id="441499at2759"/>
<feature type="transmembrane region" description="Helical" evidence="1">
    <location>
        <begin position="16"/>
        <end position="37"/>
    </location>
</feature>
<keyword evidence="1" id="KW-0812">Transmembrane</keyword>
<proteinExistence type="predicted"/>
<feature type="transmembrane region" description="Helical" evidence="1">
    <location>
        <begin position="94"/>
        <end position="114"/>
    </location>
</feature>
<organism evidence="2 3">
    <name type="scientific">Symbiodinium pilosum</name>
    <name type="common">Dinoflagellate</name>
    <dbReference type="NCBI Taxonomy" id="2952"/>
    <lineage>
        <taxon>Eukaryota</taxon>
        <taxon>Sar</taxon>
        <taxon>Alveolata</taxon>
        <taxon>Dinophyceae</taxon>
        <taxon>Suessiales</taxon>
        <taxon>Symbiodiniaceae</taxon>
        <taxon>Symbiodinium</taxon>
    </lineage>
</organism>
<feature type="non-terminal residue" evidence="2">
    <location>
        <position position="356"/>
    </location>
</feature>
<sequence>YSLTEEGECEMQGLEFFIAAGVVLVIATILVIVWYVLIAMKPCVNPEGVQYGMECRDRMRLAQSGSMEPYPLTTNLLSVNVAGPGTMALFRYQFALLVWASTLLLVWLGFAAFVSSDLLILGTKSAESPQMLCAVVAWGHHRQMELVWTKVSWLAFAYIFSFGGAIFYGIQQTKLFKSVHVEHATMESFAAKLEGFDPISGREPAEEMLKEAMTAAIGCEPVGVSVAWDYATERHMVDTILEQEAEVETPQGAHGSSDENPPSRLLDKAELWATDLVLNAWHVHLGHHEVHASEINSMLHGMSSTSIAFVIFASQETRQQAIIAARDGITVRGRRCSLTQCCWKAWFLMLAYVLFC</sequence>
<protein>
    <submittedName>
        <fullName evidence="2">Uncharacterized protein</fullName>
    </submittedName>
</protein>
<evidence type="ECO:0000313" key="3">
    <source>
        <dbReference type="Proteomes" id="UP000649617"/>
    </source>
</evidence>
<keyword evidence="1" id="KW-1133">Transmembrane helix</keyword>
<name>A0A812P5J6_SYMPI</name>
<reference evidence="2" key="1">
    <citation type="submission" date="2021-02" db="EMBL/GenBank/DDBJ databases">
        <authorList>
            <person name="Dougan E. K."/>
            <person name="Rhodes N."/>
            <person name="Thang M."/>
            <person name="Chan C."/>
        </authorList>
    </citation>
    <scope>NUCLEOTIDE SEQUENCE</scope>
</reference>
<evidence type="ECO:0000256" key="1">
    <source>
        <dbReference type="SAM" id="Phobius"/>
    </source>
</evidence>
<dbReference type="Proteomes" id="UP000649617">
    <property type="component" value="Unassembled WGS sequence"/>
</dbReference>
<accession>A0A812P5J6</accession>
<evidence type="ECO:0000313" key="2">
    <source>
        <dbReference type="EMBL" id="CAE7338015.1"/>
    </source>
</evidence>
<keyword evidence="3" id="KW-1185">Reference proteome</keyword>
<gene>
    <name evidence="2" type="ORF">SPIL2461_LOCUS7932</name>
</gene>
<feature type="transmembrane region" description="Helical" evidence="1">
    <location>
        <begin position="151"/>
        <end position="170"/>
    </location>
</feature>